<feature type="compositionally biased region" description="Basic and acidic residues" evidence="1">
    <location>
        <begin position="170"/>
        <end position="187"/>
    </location>
</feature>
<gene>
    <name evidence="2" type="ORF">GP486_004625</name>
</gene>
<evidence type="ECO:0000313" key="2">
    <source>
        <dbReference type="EMBL" id="KAH0558728.1"/>
    </source>
</evidence>
<evidence type="ECO:0000313" key="3">
    <source>
        <dbReference type="Proteomes" id="UP000750711"/>
    </source>
</evidence>
<proteinExistence type="predicted"/>
<dbReference type="AlphaFoldDB" id="A0A9P8LAR5"/>
<comment type="caution">
    <text evidence="2">The sequence shown here is derived from an EMBL/GenBank/DDBJ whole genome shotgun (WGS) entry which is preliminary data.</text>
</comment>
<sequence length="598" mass="67108">MSPPRKNLQTSIPTVGALCEKLGYGKAKNEVTGLSKNDLTETTQVWRKKYVASSGKPGRELKDWKSATERQELLVMATEYLDEGNGERFWPSSSTADSMGRHVVDDSGRHLRYLFDEDKIAKILRQLFWKQNYYDVHNAREERKRASRERSLSGLTSTDPIIIDSIEGVTARRVEKTPPPKYTERASQEQNISSNPFRETVGAPKVSPRSSKPDYRSIRKHRVGLFSNQSEREGHQGKRAEQETPNIYDDIEGGNEPALPRRLFPAPRISAESSGNNDPNSKPAKDHQGSGEPPNDGRATKRQKNTHRDDTTLRQSVRTPKRRVLPNLASPEEVAALLGENATPVRPNIRHAFVEDFEESPSPEPEHILNVPAKSPEKPLVQKPKEPSHNDGRDPSRPDPGASVPGTADESQAEAPEMPPTRTGTLQQRAGNPSPENPSPEVAQPTVPETSTTTTRAPATEGSAKAAAETKSRIDVDFWVIKGRKPRLEYERWREGMLRGKSLSFFIEGASRITGSRCIEELKCSLQTYERLIIETVHKNDEMGFEKMKSNFTNQIKQAWAKDRNGKENFEIWIEPIYGEDPSIDGEADMEDMELGDF</sequence>
<name>A0A9P8LAR5_9PEZI</name>
<feature type="compositionally biased region" description="Low complexity" evidence="1">
    <location>
        <begin position="443"/>
        <end position="460"/>
    </location>
</feature>
<feature type="compositionally biased region" description="Basic and acidic residues" evidence="1">
    <location>
        <begin position="230"/>
        <end position="242"/>
    </location>
</feature>
<feature type="compositionally biased region" description="Low complexity" evidence="1">
    <location>
        <begin position="257"/>
        <end position="268"/>
    </location>
</feature>
<dbReference type="EMBL" id="JAGHQM010000757">
    <property type="protein sequence ID" value="KAH0558728.1"/>
    <property type="molecule type" value="Genomic_DNA"/>
</dbReference>
<keyword evidence="3" id="KW-1185">Reference proteome</keyword>
<feature type="compositionally biased region" description="Polar residues" evidence="1">
    <location>
        <begin position="188"/>
        <end position="197"/>
    </location>
</feature>
<feature type="region of interest" description="Disordered" evidence="1">
    <location>
        <begin position="170"/>
        <end position="328"/>
    </location>
</feature>
<accession>A0A9P8LAR5</accession>
<feature type="compositionally biased region" description="Polar residues" evidence="1">
    <location>
        <begin position="422"/>
        <end position="431"/>
    </location>
</feature>
<feature type="region of interest" description="Disordered" evidence="1">
    <location>
        <begin position="357"/>
        <end position="469"/>
    </location>
</feature>
<dbReference type="Proteomes" id="UP000750711">
    <property type="component" value="Unassembled WGS sequence"/>
</dbReference>
<reference evidence="2" key="1">
    <citation type="submission" date="2021-03" db="EMBL/GenBank/DDBJ databases">
        <title>Comparative genomics and phylogenomic investigation of the class Geoglossomycetes provide insights into ecological specialization and systematics.</title>
        <authorList>
            <person name="Melie T."/>
            <person name="Pirro S."/>
            <person name="Miller A.N."/>
            <person name="Quandt A."/>
        </authorList>
    </citation>
    <scope>NUCLEOTIDE SEQUENCE</scope>
    <source>
        <strain evidence="2">CAQ_001_2017</strain>
    </source>
</reference>
<protein>
    <submittedName>
        <fullName evidence="2">Uncharacterized protein</fullName>
    </submittedName>
</protein>
<organism evidence="2 3">
    <name type="scientific">Trichoglossum hirsutum</name>
    <dbReference type="NCBI Taxonomy" id="265104"/>
    <lineage>
        <taxon>Eukaryota</taxon>
        <taxon>Fungi</taxon>
        <taxon>Dikarya</taxon>
        <taxon>Ascomycota</taxon>
        <taxon>Pezizomycotina</taxon>
        <taxon>Geoglossomycetes</taxon>
        <taxon>Geoglossales</taxon>
        <taxon>Geoglossaceae</taxon>
        <taxon>Trichoglossum</taxon>
    </lineage>
</organism>
<feature type="compositionally biased region" description="Basic and acidic residues" evidence="1">
    <location>
        <begin position="383"/>
        <end position="397"/>
    </location>
</feature>
<evidence type="ECO:0000256" key="1">
    <source>
        <dbReference type="SAM" id="MobiDB-lite"/>
    </source>
</evidence>
<feature type="compositionally biased region" description="Polar residues" evidence="1">
    <location>
        <begin position="271"/>
        <end position="280"/>
    </location>
</feature>